<protein>
    <submittedName>
        <fullName evidence="2">Kinase-like protein</fullName>
    </submittedName>
</protein>
<dbReference type="InterPro" id="IPR000719">
    <property type="entry name" value="Prot_kinase_dom"/>
</dbReference>
<dbReference type="InterPro" id="IPR051681">
    <property type="entry name" value="Ser/Thr_Kinases-Pseudokinases"/>
</dbReference>
<dbReference type="SMART" id="SM00220">
    <property type="entry name" value="S_TKc"/>
    <property type="match status" value="1"/>
</dbReference>
<organism evidence="2 3">
    <name type="scientific">Dacryopinax primogenitus (strain DJM 731)</name>
    <name type="common">Brown rot fungus</name>
    <dbReference type="NCBI Taxonomy" id="1858805"/>
    <lineage>
        <taxon>Eukaryota</taxon>
        <taxon>Fungi</taxon>
        <taxon>Dikarya</taxon>
        <taxon>Basidiomycota</taxon>
        <taxon>Agaricomycotina</taxon>
        <taxon>Dacrymycetes</taxon>
        <taxon>Dacrymycetales</taxon>
        <taxon>Dacrymycetaceae</taxon>
        <taxon>Dacryopinax</taxon>
    </lineage>
</organism>
<keyword evidence="2" id="KW-0808">Transferase</keyword>
<dbReference type="PANTHER" id="PTHR44329">
    <property type="entry name" value="SERINE/THREONINE-PROTEIN KINASE TNNI3K-RELATED"/>
    <property type="match status" value="1"/>
</dbReference>
<proteinExistence type="predicted"/>
<dbReference type="OMA" id="WIDFGNI"/>
<keyword evidence="3" id="KW-1185">Reference proteome</keyword>
<dbReference type="SUPFAM" id="SSF56112">
    <property type="entry name" value="Protein kinase-like (PK-like)"/>
    <property type="match status" value="1"/>
</dbReference>
<accession>M5G6B1</accession>
<dbReference type="Proteomes" id="UP000030653">
    <property type="component" value="Unassembled WGS sequence"/>
</dbReference>
<name>M5G6B1_DACPD</name>
<gene>
    <name evidence="2" type="ORF">DACRYDRAFT_49440</name>
</gene>
<dbReference type="PROSITE" id="PS50011">
    <property type="entry name" value="PROTEIN_KINASE_DOM"/>
    <property type="match status" value="1"/>
</dbReference>
<reference evidence="2 3" key="1">
    <citation type="journal article" date="2012" name="Science">
        <title>The Paleozoic origin of enzymatic lignin decomposition reconstructed from 31 fungal genomes.</title>
        <authorList>
            <person name="Floudas D."/>
            <person name="Binder M."/>
            <person name="Riley R."/>
            <person name="Barry K."/>
            <person name="Blanchette R.A."/>
            <person name="Henrissat B."/>
            <person name="Martinez A.T."/>
            <person name="Otillar R."/>
            <person name="Spatafora J.W."/>
            <person name="Yadav J.S."/>
            <person name="Aerts A."/>
            <person name="Benoit I."/>
            <person name="Boyd A."/>
            <person name="Carlson A."/>
            <person name="Copeland A."/>
            <person name="Coutinho P.M."/>
            <person name="de Vries R.P."/>
            <person name="Ferreira P."/>
            <person name="Findley K."/>
            <person name="Foster B."/>
            <person name="Gaskell J."/>
            <person name="Glotzer D."/>
            <person name="Gorecki P."/>
            <person name="Heitman J."/>
            <person name="Hesse C."/>
            <person name="Hori C."/>
            <person name="Igarashi K."/>
            <person name="Jurgens J.A."/>
            <person name="Kallen N."/>
            <person name="Kersten P."/>
            <person name="Kohler A."/>
            <person name="Kuees U."/>
            <person name="Kumar T.K.A."/>
            <person name="Kuo A."/>
            <person name="LaButti K."/>
            <person name="Larrondo L.F."/>
            <person name="Lindquist E."/>
            <person name="Ling A."/>
            <person name="Lombard V."/>
            <person name="Lucas S."/>
            <person name="Lundell T."/>
            <person name="Martin R."/>
            <person name="McLaughlin D.J."/>
            <person name="Morgenstern I."/>
            <person name="Morin E."/>
            <person name="Murat C."/>
            <person name="Nagy L.G."/>
            <person name="Nolan M."/>
            <person name="Ohm R.A."/>
            <person name="Patyshakuliyeva A."/>
            <person name="Rokas A."/>
            <person name="Ruiz-Duenas F.J."/>
            <person name="Sabat G."/>
            <person name="Salamov A."/>
            <person name="Samejima M."/>
            <person name="Schmutz J."/>
            <person name="Slot J.C."/>
            <person name="St John F."/>
            <person name="Stenlid J."/>
            <person name="Sun H."/>
            <person name="Sun S."/>
            <person name="Syed K."/>
            <person name="Tsang A."/>
            <person name="Wiebenga A."/>
            <person name="Young D."/>
            <person name="Pisabarro A."/>
            <person name="Eastwood D.C."/>
            <person name="Martin F."/>
            <person name="Cullen D."/>
            <person name="Grigoriev I.V."/>
            <person name="Hibbett D.S."/>
        </authorList>
    </citation>
    <scope>NUCLEOTIDE SEQUENCE [LARGE SCALE GENOMIC DNA]</scope>
    <source>
        <strain evidence="2 3">DJM-731 SS1</strain>
    </source>
</reference>
<feature type="non-terminal residue" evidence="2">
    <location>
        <position position="1"/>
    </location>
</feature>
<dbReference type="GO" id="GO:0005524">
    <property type="term" value="F:ATP binding"/>
    <property type="evidence" value="ECO:0007669"/>
    <property type="project" value="InterPro"/>
</dbReference>
<dbReference type="AlphaFoldDB" id="M5G6B1"/>
<dbReference type="PROSITE" id="PS00108">
    <property type="entry name" value="PROTEIN_KINASE_ST"/>
    <property type="match status" value="1"/>
</dbReference>
<dbReference type="HOGENOM" id="CLU_000288_7_18_1"/>
<dbReference type="GO" id="GO:0004674">
    <property type="term" value="F:protein serine/threonine kinase activity"/>
    <property type="evidence" value="ECO:0007669"/>
    <property type="project" value="TreeGrafter"/>
</dbReference>
<feature type="domain" description="Protein kinase" evidence="1">
    <location>
        <begin position="1"/>
        <end position="229"/>
    </location>
</feature>
<dbReference type="Pfam" id="PF07714">
    <property type="entry name" value="PK_Tyr_Ser-Thr"/>
    <property type="match status" value="1"/>
</dbReference>
<dbReference type="RefSeq" id="XP_040630634.1">
    <property type="nucleotide sequence ID" value="XM_040774900.1"/>
</dbReference>
<keyword evidence="2" id="KW-0418">Kinase</keyword>
<dbReference type="InterPro" id="IPR011009">
    <property type="entry name" value="Kinase-like_dom_sf"/>
</dbReference>
<evidence type="ECO:0000313" key="2">
    <source>
        <dbReference type="EMBL" id="EJU03740.1"/>
    </source>
</evidence>
<evidence type="ECO:0000259" key="1">
    <source>
        <dbReference type="PROSITE" id="PS50011"/>
    </source>
</evidence>
<dbReference type="STRING" id="1858805.M5G6B1"/>
<sequence>IPQAIAREVSVWARLHNKNVLPFLGVRPEDDGDSLWLVSPWMEKGDVKTYLTNYPNISRFPLAIIRGVAYLHKNNVVHGDLKANNILVTNGGEPQLADFGLSVVLDDVLPEQTTSSMFAGSVRWMSPERIEPARFGLTPSLCRTLAGDVHSLAMTLWEMFTLKYPYPQLTQVNVPKAIISGERPLFLITRQMLLVSLPSYGISYRRAGLKDQICDQGYQSVLMTEMTVC</sequence>
<dbReference type="InterPro" id="IPR008271">
    <property type="entry name" value="Ser/Thr_kinase_AS"/>
</dbReference>
<dbReference type="OrthoDB" id="26722at2759"/>
<dbReference type="GeneID" id="63689962"/>
<dbReference type="EMBL" id="JH795859">
    <property type="protein sequence ID" value="EJU03740.1"/>
    <property type="molecule type" value="Genomic_DNA"/>
</dbReference>
<dbReference type="InterPro" id="IPR001245">
    <property type="entry name" value="Ser-Thr/Tyr_kinase_cat_dom"/>
</dbReference>
<dbReference type="Gene3D" id="1.10.510.10">
    <property type="entry name" value="Transferase(Phosphotransferase) domain 1"/>
    <property type="match status" value="1"/>
</dbReference>
<evidence type="ECO:0000313" key="3">
    <source>
        <dbReference type="Proteomes" id="UP000030653"/>
    </source>
</evidence>